<feature type="compositionally biased region" description="Low complexity" evidence="1">
    <location>
        <begin position="237"/>
        <end position="246"/>
    </location>
</feature>
<name>A0AAI8VW26_9PEZI</name>
<proteinExistence type="predicted"/>
<feature type="region of interest" description="Disordered" evidence="1">
    <location>
        <begin position="225"/>
        <end position="396"/>
    </location>
</feature>
<dbReference type="EMBL" id="CAUWAG010000019">
    <property type="protein sequence ID" value="CAJ2512157.1"/>
    <property type="molecule type" value="Genomic_DNA"/>
</dbReference>
<evidence type="ECO:0000256" key="1">
    <source>
        <dbReference type="SAM" id="MobiDB-lite"/>
    </source>
</evidence>
<organism evidence="2 3">
    <name type="scientific">Anthostomella pinea</name>
    <dbReference type="NCBI Taxonomy" id="933095"/>
    <lineage>
        <taxon>Eukaryota</taxon>
        <taxon>Fungi</taxon>
        <taxon>Dikarya</taxon>
        <taxon>Ascomycota</taxon>
        <taxon>Pezizomycotina</taxon>
        <taxon>Sordariomycetes</taxon>
        <taxon>Xylariomycetidae</taxon>
        <taxon>Xylariales</taxon>
        <taxon>Xylariaceae</taxon>
        <taxon>Anthostomella</taxon>
    </lineage>
</organism>
<keyword evidence="3" id="KW-1185">Reference proteome</keyword>
<dbReference type="PANTHER" id="PTHR38846:SF1">
    <property type="entry name" value="C3H1-TYPE DOMAIN-CONTAINING PROTEIN"/>
    <property type="match status" value="1"/>
</dbReference>
<dbReference type="Proteomes" id="UP001295740">
    <property type="component" value="Unassembled WGS sequence"/>
</dbReference>
<evidence type="ECO:0000313" key="2">
    <source>
        <dbReference type="EMBL" id="CAJ2512157.1"/>
    </source>
</evidence>
<comment type="caution">
    <text evidence="2">The sequence shown here is derived from an EMBL/GenBank/DDBJ whole genome shotgun (WGS) entry which is preliminary data.</text>
</comment>
<evidence type="ECO:0000313" key="3">
    <source>
        <dbReference type="Proteomes" id="UP001295740"/>
    </source>
</evidence>
<accession>A0AAI8VW26</accession>
<gene>
    <name evidence="2" type="ORF">KHLLAP_LOCUS12625</name>
</gene>
<dbReference type="AlphaFoldDB" id="A0AAI8VW26"/>
<reference evidence="2" key="1">
    <citation type="submission" date="2023-10" db="EMBL/GenBank/DDBJ databases">
        <authorList>
            <person name="Hackl T."/>
        </authorList>
    </citation>
    <scope>NUCLEOTIDE SEQUENCE</scope>
</reference>
<protein>
    <submittedName>
        <fullName evidence="2">Uu.00g051720.m01.CDS01</fullName>
    </submittedName>
</protein>
<feature type="compositionally biased region" description="Polar residues" evidence="1">
    <location>
        <begin position="384"/>
        <end position="396"/>
    </location>
</feature>
<sequence>MSEAHEFMKENGAGHHIPKARGVTTTLSNRPRTQTVNAIAPASRPSSTQKTSIVTTQASSQCFRDQWLPWNHGITKNSTPDDRKEFNKKRTYAMHETIEELFFYDQETAGMLPGYKRLCNFIGIEPRTTIDRCRRDLRGTLVNIVDLLDAAGVGGKVRVWRKSEWLSFVAHTHTPGFMFQLQVASESEILSCFLQDLDKAEPHCSGNPTPLPGRGLDASFFQLDEQGREDSQESSEEGSGLSGDDLTPSEVGSYLSEDDQDLSGDGSLPASSPLPARPSLRSEDAPTRNRTRLRGTGRPAVPPGKPPRGRSFPGQQDRTWAQARTAESSIRPPPPPGSVVIDIRDGTPELEPPPSRAAATGGQPARENTMVLTQRTPRPAEQSGMRQTHGTTPKTGLRQSQVDAFFSSAARSTTPTTLTGPIIYNCRKAGRGFSYFVHWGELEPDWTPASSLRGYKEALIQFHLAHPEADSTGPDWLLS</sequence>
<dbReference type="CDD" id="cd00024">
    <property type="entry name" value="CD_CSD"/>
    <property type="match status" value="1"/>
</dbReference>
<dbReference type="PANTHER" id="PTHR38846">
    <property type="entry name" value="C3H1-TYPE DOMAIN-CONTAINING PROTEIN"/>
    <property type="match status" value="1"/>
</dbReference>
<feature type="compositionally biased region" description="Basic and acidic residues" evidence="1">
    <location>
        <begin position="1"/>
        <end position="13"/>
    </location>
</feature>
<feature type="compositionally biased region" description="Low complexity" evidence="1">
    <location>
        <begin position="263"/>
        <end position="279"/>
    </location>
</feature>
<feature type="region of interest" description="Disordered" evidence="1">
    <location>
        <begin position="1"/>
        <end position="21"/>
    </location>
</feature>